<evidence type="ECO:0000259" key="1">
    <source>
        <dbReference type="Pfam" id="PF13908"/>
    </source>
</evidence>
<protein>
    <recommendedName>
        <fullName evidence="1">Shisa N-terminal domain-containing protein</fullName>
    </recommendedName>
</protein>
<evidence type="ECO:0000313" key="3">
    <source>
        <dbReference type="Proteomes" id="UP001626550"/>
    </source>
</evidence>
<reference evidence="2 3" key="1">
    <citation type="submission" date="2024-11" db="EMBL/GenBank/DDBJ databases">
        <title>Adaptive evolution of stress response genes in parasites aligns with host niche diversity.</title>
        <authorList>
            <person name="Hahn C."/>
            <person name="Resl P."/>
        </authorList>
    </citation>
    <scope>NUCLEOTIDE SEQUENCE [LARGE SCALE GENOMIC DNA]</scope>
    <source>
        <strain evidence="2">EGGRZ-B1_66</strain>
        <tissue evidence="2">Body</tissue>
    </source>
</reference>
<comment type="caution">
    <text evidence="2">The sequence shown here is derived from an EMBL/GenBank/DDBJ whole genome shotgun (WGS) entry which is preliminary data.</text>
</comment>
<dbReference type="AlphaFoldDB" id="A0ABD2PPK4"/>
<gene>
    <name evidence="2" type="ORF">Ciccas_012444</name>
</gene>
<feature type="domain" description="Shisa N-terminal" evidence="1">
    <location>
        <begin position="16"/>
        <end position="61"/>
    </location>
</feature>
<organism evidence="2 3">
    <name type="scientific">Cichlidogyrus casuarinus</name>
    <dbReference type="NCBI Taxonomy" id="1844966"/>
    <lineage>
        <taxon>Eukaryota</taxon>
        <taxon>Metazoa</taxon>
        <taxon>Spiralia</taxon>
        <taxon>Lophotrochozoa</taxon>
        <taxon>Platyhelminthes</taxon>
        <taxon>Monogenea</taxon>
        <taxon>Monopisthocotylea</taxon>
        <taxon>Dactylogyridea</taxon>
        <taxon>Ancyrocephalidae</taxon>
        <taxon>Cichlidogyrus</taxon>
    </lineage>
</organism>
<dbReference type="InterPro" id="IPR053891">
    <property type="entry name" value="Shisa_N"/>
</dbReference>
<dbReference type="Proteomes" id="UP001626550">
    <property type="component" value="Unassembled WGS sequence"/>
</dbReference>
<name>A0ABD2PPK4_9PLAT</name>
<sequence>MDNSKGRIRVGQYWVDYCNGFFLGLENKKAWCQGFCCGNSTFRYCCNEYNSSLPIVEDRECIRITGLTM</sequence>
<proteinExistence type="predicted"/>
<dbReference type="EMBL" id="JBJKFK010004405">
    <property type="protein sequence ID" value="KAL3309013.1"/>
    <property type="molecule type" value="Genomic_DNA"/>
</dbReference>
<evidence type="ECO:0000313" key="2">
    <source>
        <dbReference type="EMBL" id="KAL3309013.1"/>
    </source>
</evidence>
<dbReference type="Pfam" id="PF13908">
    <property type="entry name" value="Shisa_N"/>
    <property type="match status" value="1"/>
</dbReference>
<keyword evidence="3" id="KW-1185">Reference proteome</keyword>
<accession>A0ABD2PPK4</accession>